<evidence type="ECO:0000313" key="1">
    <source>
        <dbReference type="EMBL" id="GIY56170.1"/>
    </source>
</evidence>
<reference evidence="1 2" key="1">
    <citation type="submission" date="2021-06" db="EMBL/GenBank/DDBJ databases">
        <title>Caerostris darwini draft genome.</title>
        <authorList>
            <person name="Kono N."/>
            <person name="Arakawa K."/>
        </authorList>
    </citation>
    <scope>NUCLEOTIDE SEQUENCE [LARGE SCALE GENOMIC DNA]</scope>
</reference>
<dbReference type="EMBL" id="BPLQ01011165">
    <property type="protein sequence ID" value="GIY56170.1"/>
    <property type="molecule type" value="Genomic_DNA"/>
</dbReference>
<dbReference type="Proteomes" id="UP001054837">
    <property type="component" value="Unassembled WGS sequence"/>
</dbReference>
<gene>
    <name evidence="1" type="primary">AVEN_183099_1</name>
    <name evidence="1" type="ORF">CDAR_283341</name>
</gene>
<comment type="caution">
    <text evidence="1">The sequence shown here is derived from an EMBL/GenBank/DDBJ whole genome shotgun (WGS) entry which is preliminary data.</text>
</comment>
<accession>A0AAV4UEB7</accession>
<name>A0AAV4UEB7_9ARAC</name>
<protein>
    <submittedName>
        <fullName evidence="1">Uncharacterized protein</fullName>
    </submittedName>
</protein>
<proteinExistence type="predicted"/>
<dbReference type="AlphaFoldDB" id="A0AAV4UEB7"/>
<sequence length="407" mass="45578">MSFYLTLPSNSSLHNFPNKKSSSFVTQLPSSITLDGQWEVGLAEIIYYHTWYNVNDMNNMFGFDMGDGKLNTRKLSPGSYETIPDILKVIALTSHEGKINFKFNHHTKRVKIETTDGDIGLCSMLGFQPQVIENIKGSSFMADHHTEFPIFYVYSDIIQPVTVGHVEAPLLRVVRISGKDGDVFNVLFHRPHYVPVILCCSKKFEELYTNQSGSGIPHYEGISFQRGYGLGGVFRRLFRAALPFLVRGGKVVGKEAPVTGTKVINGVLSGKDLETAAKSRSKEAGKSLVHKAINRVQSMIGQGVYKRKRKNRKRVISSKTRKVSELDILISKNYGIYFMAFTPECVKSELELFPLPTTQKAIEGGHWVEFHPLSKVFDGGPVEFHISGSGEEYVDLSQTQLFVKAKK</sequence>
<keyword evidence="2" id="KW-1185">Reference proteome</keyword>
<evidence type="ECO:0000313" key="2">
    <source>
        <dbReference type="Proteomes" id="UP001054837"/>
    </source>
</evidence>
<organism evidence="1 2">
    <name type="scientific">Caerostris darwini</name>
    <dbReference type="NCBI Taxonomy" id="1538125"/>
    <lineage>
        <taxon>Eukaryota</taxon>
        <taxon>Metazoa</taxon>
        <taxon>Ecdysozoa</taxon>
        <taxon>Arthropoda</taxon>
        <taxon>Chelicerata</taxon>
        <taxon>Arachnida</taxon>
        <taxon>Araneae</taxon>
        <taxon>Araneomorphae</taxon>
        <taxon>Entelegynae</taxon>
        <taxon>Araneoidea</taxon>
        <taxon>Araneidae</taxon>
        <taxon>Caerostris</taxon>
    </lineage>
</organism>